<name>A0ABV6VMD4_9ACTN</name>
<proteinExistence type="predicted"/>
<protein>
    <submittedName>
        <fullName evidence="1">Uncharacterized protein</fullName>
    </submittedName>
</protein>
<sequence>MKERAPEEPAAHTSTILIRDHEVAAALRPSYADGICLARDTPAPGVGRSRRSGHGPHLPARAGPRP</sequence>
<evidence type="ECO:0000313" key="1">
    <source>
        <dbReference type="EMBL" id="MFC1414712.1"/>
    </source>
</evidence>
<reference evidence="1 2" key="1">
    <citation type="submission" date="2024-09" db="EMBL/GenBank/DDBJ databases">
        <authorList>
            <person name="Lee S.D."/>
        </authorList>
    </citation>
    <scope>NUCLEOTIDE SEQUENCE [LARGE SCALE GENOMIC DNA]</scope>
    <source>
        <strain evidence="1 2">N1-1</strain>
    </source>
</reference>
<keyword evidence="2" id="KW-1185">Reference proteome</keyword>
<comment type="caution">
    <text evidence="1">The sequence shown here is derived from an EMBL/GenBank/DDBJ whole genome shotgun (WGS) entry which is preliminary data.</text>
</comment>
<accession>A0ABV6VMD4</accession>
<gene>
    <name evidence="1" type="ORF">ACEZDG_36175</name>
</gene>
<organism evidence="1 2">
    <name type="scientific">Streptacidiphilus alkalitolerans</name>
    <dbReference type="NCBI Taxonomy" id="3342712"/>
    <lineage>
        <taxon>Bacteria</taxon>
        <taxon>Bacillati</taxon>
        <taxon>Actinomycetota</taxon>
        <taxon>Actinomycetes</taxon>
        <taxon>Kitasatosporales</taxon>
        <taxon>Streptomycetaceae</taxon>
        <taxon>Streptacidiphilus</taxon>
    </lineage>
</organism>
<dbReference type="Proteomes" id="UP001592582">
    <property type="component" value="Unassembled WGS sequence"/>
</dbReference>
<evidence type="ECO:0000313" key="2">
    <source>
        <dbReference type="Proteomes" id="UP001592582"/>
    </source>
</evidence>
<dbReference type="EMBL" id="JBHEZX010000027">
    <property type="protein sequence ID" value="MFC1414712.1"/>
    <property type="molecule type" value="Genomic_DNA"/>
</dbReference>